<dbReference type="RefSeq" id="WP_191246178.1">
    <property type="nucleotide sequence ID" value="NZ_BNAU01000004.1"/>
</dbReference>
<name>A0ABQ3J9C0_9PSEU</name>
<dbReference type="InterPro" id="IPR009003">
    <property type="entry name" value="Peptidase_S1_PA"/>
</dbReference>
<dbReference type="EMBL" id="BNAU01000004">
    <property type="protein sequence ID" value="GHF03263.1"/>
    <property type="molecule type" value="Genomic_DNA"/>
</dbReference>
<evidence type="ECO:0000313" key="3">
    <source>
        <dbReference type="Proteomes" id="UP000605897"/>
    </source>
</evidence>
<proteinExistence type="predicted"/>
<gene>
    <name evidence="2" type="ORF">GCM10017786_41190</name>
</gene>
<accession>A0ABQ3J9C0</accession>
<dbReference type="Proteomes" id="UP000605897">
    <property type="component" value="Unassembled WGS sequence"/>
</dbReference>
<dbReference type="InterPro" id="IPR043504">
    <property type="entry name" value="Peptidase_S1_PA_chymotrypsin"/>
</dbReference>
<keyword evidence="3" id="KW-1185">Reference proteome</keyword>
<feature type="signal peptide" evidence="1">
    <location>
        <begin position="1"/>
        <end position="19"/>
    </location>
</feature>
<keyword evidence="2" id="KW-0645">Protease</keyword>
<evidence type="ECO:0000256" key="1">
    <source>
        <dbReference type="SAM" id="SignalP"/>
    </source>
</evidence>
<dbReference type="GO" id="GO:0006508">
    <property type="term" value="P:proteolysis"/>
    <property type="evidence" value="ECO:0007669"/>
    <property type="project" value="UniProtKB-KW"/>
</dbReference>
<dbReference type="Gene3D" id="2.40.10.10">
    <property type="entry name" value="Trypsin-like serine proteases"/>
    <property type="match status" value="2"/>
</dbReference>
<dbReference type="Pfam" id="PF13365">
    <property type="entry name" value="Trypsin_2"/>
    <property type="match status" value="1"/>
</dbReference>
<keyword evidence="1" id="KW-0732">Signal</keyword>
<comment type="caution">
    <text evidence="2">The sequence shown here is derived from an EMBL/GenBank/DDBJ whole genome shotgun (WGS) entry which is preliminary data.</text>
</comment>
<dbReference type="GO" id="GO:0008233">
    <property type="term" value="F:peptidase activity"/>
    <property type="evidence" value="ECO:0007669"/>
    <property type="project" value="UniProtKB-KW"/>
</dbReference>
<keyword evidence="2" id="KW-0378">Hydrolase</keyword>
<reference evidence="3" key="1">
    <citation type="journal article" date="2019" name="Int. J. Syst. Evol. Microbiol.">
        <title>The Global Catalogue of Microorganisms (GCM) 10K type strain sequencing project: providing services to taxonomists for standard genome sequencing and annotation.</title>
        <authorList>
            <consortium name="The Broad Institute Genomics Platform"/>
            <consortium name="The Broad Institute Genome Sequencing Center for Infectious Disease"/>
            <person name="Wu L."/>
            <person name="Ma J."/>
        </authorList>
    </citation>
    <scope>NUCLEOTIDE SEQUENCE [LARGE SCALE GENOMIC DNA]</scope>
    <source>
        <strain evidence="3">CGMCC 4.7677</strain>
    </source>
</reference>
<organism evidence="2 3">
    <name type="scientific">Amycolatopsis deserti</name>
    <dbReference type="NCBI Taxonomy" id="185696"/>
    <lineage>
        <taxon>Bacteria</taxon>
        <taxon>Bacillati</taxon>
        <taxon>Actinomycetota</taxon>
        <taxon>Actinomycetes</taxon>
        <taxon>Pseudonocardiales</taxon>
        <taxon>Pseudonocardiaceae</taxon>
        <taxon>Amycolatopsis</taxon>
    </lineage>
</organism>
<feature type="chain" id="PRO_5047125877" evidence="1">
    <location>
        <begin position="20"/>
        <end position="283"/>
    </location>
</feature>
<sequence length="283" mass="30051">MFRRLLTVLAVLLTGPALAGVSTASAAPAADYSGIVKLSNCSGSLVRLPQSDESDRALVLTNGHCLESGMPEAGEVLVNQPANRKMVLLGADGRELGGIRATKLVYATMTDTDVALYALDSSYRQIARELGGHPLTLAASPADVGTPVSVVSGFFTRTWNCSIERVVYSVREADWTWKDSIRYAPGCDTIHGTSGSPIIDHGSREIVGINNTGNDDGEVCTFNNPCEVDENGVVFARRGLTYGQQTYRIPACFAKNNQLSLVRDGCMLPKPAAALPVPVPIPA</sequence>
<dbReference type="SUPFAM" id="SSF50494">
    <property type="entry name" value="Trypsin-like serine proteases"/>
    <property type="match status" value="1"/>
</dbReference>
<protein>
    <submittedName>
        <fullName evidence="2">Serine protease</fullName>
    </submittedName>
</protein>
<evidence type="ECO:0000313" key="2">
    <source>
        <dbReference type="EMBL" id="GHF03263.1"/>
    </source>
</evidence>